<accession>A0AAD9V718</accession>
<comment type="caution">
    <text evidence="2">The sequence shown here is derived from an EMBL/GenBank/DDBJ whole genome shotgun (WGS) entry which is preliminary data.</text>
</comment>
<dbReference type="Pfam" id="PF13855">
    <property type="entry name" value="LRR_8"/>
    <property type="match status" value="1"/>
</dbReference>
<name>A0AAD9V718_ACRCE</name>
<keyword evidence="1" id="KW-0472">Membrane</keyword>
<protein>
    <submittedName>
        <fullName evidence="2">Uncharacterized protein</fullName>
    </submittedName>
</protein>
<feature type="transmembrane region" description="Helical" evidence="1">
    <location>
        <begin position="795"/>
        <end position="817"/>
    </location>
</feature>
<keyword evidence="1" id="KW-1133">Transmembrane helix</keyword>
<keyword evidence="1" id="KW-0812">Transmembrane</keyword>
<dbReference type="PANTHER" id="PTHR11319:SF35">
    <property type="entry name" value="OUTER MEMBRANE PROTEIN PMPC-RELATED"/>
    <property type="match status" value="1"/>
</dbReference>
<evidence type="ECO:0000313" key="3">
    <source>
        <dbReference type="Proteomes" id="UP001249851"/>
    </source>
</evidence>
<evidence type="ECO:0000256" key="1">
    <source>
        <dbReference type="SAM" id="Phobius"/>
    </source>
</evidence>
<dbReference type="EMBL" id="JARQWQ010000025">
    <property type="protein sequence ID" value="KAK2563554.1"/>
    <property type="molecule type" value="Genomic_DNA"/>
</dbReference>
<proteinExistence type="predicted"/>
<dbReference type="PANTHER" id="PTHR11319">
    <property type="entry name" value="G PROTEIN-COUPLED RECEPTOR-RELATED"/>
    <property type="match status" value="1"/>
</dbReference>
<reference evidence="2" key="1">
    <citation type="journal article" date="2023" name="G3 (Bethesda)">
        <title>Whole genome assembly and annotation of the endangered Caribbean coral Acropora cervicornis.</title>
        <authorList>
            <person name="Selwyn J.D."/>
            <person name="Vollmer S.V."/>
        </authorList>
    </citation>
    <scope>NUCLEOTIDE SEQUENCE</scope>
    <source>
        <strain evidence="2">K2</strain>
    </source>
</reference>
<keyword evidence="3" id="KW-1185">Reference proteome</keyword>
<dbReference type="Proteomes" id="UP001249851">
    <property type="component" value="Unassembled WGS sequence"/>
</dbReference>
<sequence length="896" mass="101154">MNSAGIRTTQKSLCCDTIDSSFEELELLRADVSPLNVRTRKGIVVPFGAEVRTVSSHLVKCVFEVGSNMSLIMENSSSIVARGVDVVWSIIRHDGNYTCNAKDSQGHVSASKTFYVRVVDKYICGNDLCECDGGQNGSFIRNLVKCHRKTNITTQLLENIPTTTTDLFLNNNSIEEIGAGTFRDLENLQYIVLSDNPIRTLGDQAFSIHREKLRIFLMRTKLEEFKLTSFQNGLDLLPVLGVQTDENKTDESEFIDITNFENTKLGEKLHTEFLHAGFADLRLGKYKPLPCPAGTHVGPGTKYKCTKCPAGGYYSDTVAHVNDSCTRCPNRTYVDVKYSPGTNRIACVACPQGTAEQDTLSSKFRACSCLEDFYRRDMFDSCFACPRDIYGIVCENDIYQPRVGHWWKFLNDTNRQLYKSFTDNLISDGSVVKGDVTHYFGPFPRQNQCFSTKSCKAGPMSVCREGHEGPLCDVCKSGYYKQLKLCYKCPSKELMIGELSLIAAVIILLTMVVVWRKKKQNMKKQHRSLLDRILSRMKIIVGFYQVTFGVVDAFSYIEWPDALAEFGVYFDLLQLHIFQIAPLNCVFPKLEVNAFKRLYALLIVNGGVVVLAFLVYGLWRVFLTCASQEKKAKKISQAKQTVYTAVFVVFYITYLSTCSNTANINPLACYKVCYDKNETVCNRFLKGDFSVDCEREEFRKYHFVGYLTVIYIAFLPTAALFILWRQRQAQMLPVGQSPGTFISRKKKSSSSDVANGLRFLHENYRGEFWYWEFVETARKVALTSGIILVGKKSRAYIGVVCGFSGLYGMYVAHAVPLVDYSEYTLMVVNLAVTFFNLGIGTSSKIPAEEARNLKESFMDHMVFQTNTVKTIGSISSSGEKPRNNGHFHVYWRCSCL</sequence>
<feature type="transmembrane region" description="Helical" evidence="1">
    <location>
        <begin position="536"/>
        <end position="557"/>
    </location>
</feature>
<evidence type="ECO:0000313" key="2">
    <source>
        <dbReference type="EMBL" id="KAK2563554.1"/>
    </source>
</evidence>
<dbReference type="Gene3D" id="3.80.10.10">
    <property type="entry name" value="Ribonuclease Inhibitor"/>
    <property type="match status" value="1"/>
</dbReference>
<dbReference type="InterPro" id="IPR001611">
    <property type="entry name" value="Leu-rich_rpt"/>
</dbReference>
<feature type="transmembrane region" description="Helical" evidence="1">
    <location>
        <begin position="598"/>
        <end position="619"/>
    </location>
</feature>
<feature type="transmembrane region" description="Helical" evidence="1">
    <location>
        <begin position="640"/>
        <end position="657"/>
    </location>
</feature>
<dbReference type="AlphaFoldDB" id="A0AAD9V718"/>
<dbReference type="SUPFAM" id="SSF52058">
    <property type="entry name" value="L domain-like"/>
    <property type="match status" value="1"/>
</dbReference>
<feature type="transmembrane region" description="Helical" evidence="1">
    <location>
        <begin position="703"/>
        <end position="724"/>
    </location>
</feature>
<dbReference type="InterPro" id="IPR032675">
    <property type="entry name" value="LRR_dom_sf"/>
</dbReference>
<organism evidence="2 3">
    <name type="scientific">Acropora cervicornis</name>
    <name type="common">Staghorn coral</name>
    <dbReference type="NCBI Taxonomy" id="6130"/>
    <lineage>
        <taxon>Eukaryota</taxon>
        <taxon>Metazoa</taxon>
        <taxon>Cnidaria</taxon>
        <taxon>Anthozoa</taxon>
        <taxon>Hexacorallia</taxon>
        <taxon>Scleractinia</taxon>
        <taxon>Astrocoeniina</taxon>
        <taxon>Acroporidae</taxon>
        <taxon>Acropora</taxon>
    </lineage>
</organism>
<gene>
    <name evidence="2" type="ORF">P5673_013280</name>
</gene>
<feature type="transmembrane region" description="Helical" evidence="1">
    <location>
        <begin position="823"/>
        <end position="841"/>
    </location>
</feature>
<reference evidence="2" key="2">
    <citation type="journal article" date="2023" name="Science">
        <title>Genomic signatures of disease resistance in endangered staghorn corals.</title>
        <authorList>
            <person name="Vollmer S.V."/>
            <person name="Selwyn J.D."/>
            <person name="Despard B.A."/>
            <person name="Roesel C.L."/>
        </authorList>
    </citation>
    <scope>NUCLEOTIDE SEQUENCE</scope>
    <source>
        <strain evidence="2">K2</strain>
    </source>
</reference>
<feature type="transmembrane region" description="Helical" evidence="1">
    <location>
        <begin position="494"/>
        <end position="515"/>
    </location>
</feature>